<feature type="domain" description="Retrotransposon gag" evidence="2">
    <location>
        <begin position="135"/>
        <end position="217"/>
    </location>
</feature>
<proteinExistence type="predicted"/>
<feature type="compositionally biased region" description="Low complexity" evidence="1">
    <location>
        <begin position="43"/>
        <end position="65"/>
    </location>
</feature>
<dbReference type="AlphaFoldDB" id="A0A1U7Y3R0"/>
<keyword evidence="3" id="KW-1185">Reference proteome</keyword>
<dbReference type="RefSeq" id="XP_009793884.1">
    <property type="nucleotide sequence ID" value="XM_009795582.1"/>
</dbReference>
<dbReference type="Proteomes" id="UP000189701">
    <property type="component" value="Unplaced"/>
</dbReference>
<dbReference type="Pfam" id="PF03732">
    <property type="entry name" value="Retrotrans_gag"/>
    <property type="match status" value="1"/>
</dbReference>
<name>A0A1U7Y3R0_NICSY</name>
<sequence>MAPKKKARIGQVANANSAVDDDPLLDIAGEDNRPAITLASSSTPEQTTPVPTPTEDTAIPPDDMSAPPPVPVPGSGIFYGDLRGAIQMLTQLVASQAQRSNAATTSFGLQGDSSSSRVNRFLQLEPPVFTEGVELASYRLKGVVYSWFEMWEDSREEGSPPTRWTEFADAFIDHFLPAESKASRATEFETLKQGSKGVLEYHMEFACLSMYAIHMMPTMEARVR</sequence>
<dbReference type="OrthoDB" id="10550153at2759"/>
<feature type="region of interest" description="Disordered" evidence="1">
    <location>
        <begin position="16"/>
        <end position="66"/>
    </location>
</feature>
<protein>
    <submittedName>
        <fullName evidence="4">Uncharacterized protein LOC104240707</fullName>
    </submittedName>
</protein>
<evidence type="ECO:0000313" key="3">
    <source>
        <dbReference type="Proteomes" id="UP000189701"/>
    </source>
</evidence>
<reference evidence="3" key="1">
    <citation type="journal article" date="2013" name="Genome Biol.">
        <title>Reference genomes and transcriptomes of Nicotiana sylvestris and Nicotiana tomentosiformis.</title>
        <authorList>
            <person name="Sierro N."/>
            <person name="Battey J.N."/>
            <person name="Ouadi S."/>
            <person name="Bovet L."/>
            <person name="Goepfert S."/>
            <person name="Bakaher N."/>
            <person name="Peitsch M.C."/>
            <person name="Ivanov N.V."/>
        </authorList>
    </citation>
    <scope>NUCLEOTIDE SEQUENCE [LARGE SCALE GENOMIC DNA]</scope>
</reference>
<reference evidence="4" key="2">
    <citation type="submission" date="2025-08" db="UniProtKB">
        <authorList>
            <consortium name="RefSeq"/>
        </authorList>
    </citation>
    <scope>IDENTIFICATION</scope>
    <source>
        <tissue evidence="4">Leaf</tissue>
    </source>
</reference>
<evidence type="ECO:0000259" key="2">
    <source>
        <dbReference type="Pfam" id="PF03732"/>
    </source>
</evidence>
<evidence type="ECO:0000313" key="4">
    <source>
        <dbReference type="RefSeq" id="XP_009793884.1"/>
    </source>
</evidence>
<accession>A0A1U7Y3R0</accession>
<organism evidence="3 4">
    <name type="scientific">Nicotiana sylvestris</name>
    <name type="common">Wood tobacco</name>
    <name type="synonym">South American tobacco</name>
    <dbReference type="NCBI Taxonomy" id="4096"/>
    <lineage>
        <taxon>Eukaryota</taxon>
        <taxon>Viridiplantae</taxon>
        <taxon>Streptophyta</taxon>
        <taxon>Embryophyta</taxon>
        <taxon>Tracheophyta</taxon>
        <taxon>Spermatophyta</taxon>
        <taxon>Magnoliopsida</taxon>
        <taxon>eudicotyledons</taxon>
        <taxon>Gunneridae</taxon>
        <taxon>Pentapetalae</taxon>
        <taxon>asterids</taxon>
        <taxon>lamiids</taxon>
        <taxon>Solanales</taxon>
        <taxon>Solanaceae</taxon>
        <taxon>Nicotianoideae</taxon>
        <taxon>Nicotianeae</taxon>
        <taxon>Nicotiana</taxon>
    </lineage>
</organism>
<dbReference type="InterPro" id="IPR005162">
    <property type="entry name" value="Retrotrans_gag_dom"/>
</dbReference>
<gene>
    <name evidence="4" type="primary">LOC104240707</name>
</gene>
<evidence type="ECO:0000256" key="1">
    <source>
        <dbReference type="SAM" id="MobiDB-lite"/>
    </source>
</evidence>